<keyword evidence="5 7" id="KW-0472">Membrane</keyword>
<feature type="transmembrane region" description="Helical" evidence="7">
    <location>
        <begin position="175"/>
        <end position="194"/>
    </location>
</feature>
<protein>
    <submittedName>
        <fullName evidence="8">Flippase-like domain-containing protein</fullName>
    </submittedName>
</protein>
<feature type="transmembrane region" description="Helical" evidence="7">
    <location>
        <begin position="750"/>
        <end position="769"/>
    </location>
</feature>
<dbReference type="PANTHER" id="PTHR39087:SF2">
    <property type="entry name" value="UPF0104 MEMBRANE PROTEIN MJ1595"/>
    <property type="match status" value="1"/>
</dbReference>
<feature type="transmembrane region" description="Helical" evidence="7">
    <location>
        <begin position="60"/>
        <end position="81"/>
    </location>
</feature>
<dbReference type="EMBL" id="CP101989">
    <property type="protein sequence ID" value="UUI64979.1"/>
    <property type="molecule type" value="Genomic_DNA"/>
</dbReference>
<accession>A0ABY5K422</accession>
<evidence type="ECO:0000256" key="1">
    <source>
        <dbReference type="ARBA" id="ARBA00004651"/>
    </source>
</evidence>
<dbReference type="PANTHER" id="PTHR39087">
    <property type="entry name" value="UPF0104 MEMBRANE PROTEIN MJ1595"/>
    <property type="match status" value="1"/>
</dbReference>
<sequence>MPMSSPPAPDGAVGDPAPGNPDRDAPPGDGTAPTAAVRAVRSPVDVWDVRPRRVHRPSDLLGATLTTVAAVLVVILATYAQNTTTGVAEDVQGFATLLRRILFVPVNVLVGFTTVVVPIAVLTELALRRLGRQLLQAVVAAIAAMLVVAALYWTFLTFGSDDLVRGLSVRLGGEWTLLIPEYTAMLTALLTVAGPRNRRRSVAWSWNLLWVAVGVTLITAAVSLPGLGLALLVGRVAGLTARYVGGVDPERAYDAALLAGIRRTGVEPATVVRVPDPVLEADRTAATAEAVAALPEGTRAQRALVRASGDRLYDVTTDDGRHLDLLVFDGDRQVVGMLTRLWRSLRLRGLEGRSALSLRQATERAALLSYAARAAGVCTPQLLSIAEAEDSMLLLQETTGDAVPLSDLATQDVDDDVLHAIWDQLSLAHAAGIAHRSLTSDVILVERGPQGPRVWITAWELGDVASSELARRMDTMQLIALLALRVGAARAVESAAGVLPAADIRSIGPLLQTVALPRRTRDEMRAHKEVLAELRSALVARLPEADVQPQQLVRFGARTILTILLTTVAVFVVLTYVNVAQIGTVLAESDWRYSALAAALGLVTLLGAALAFVAFSPVRLPVWRATLVQTAATFVALAAPAGIGPAALNLRMLTRRGVSGTLAGATVALVQVSQFVTTLLLLLVLTVTSGVHSPTSFSVSPAMLVALAVVAGLVGIAMLFPGVRTWVQRTVGPTMRQTLPRLIEVLGQPWRLALALGGNVLMTMGYVLAFDAALAALGQEASLVQVALVYLTGNTAGSVIPTPGGIGTVETALALGLSTVAGINLGVAGTVALLFRLLTFWIRLPLGWLAMRYLTRVGEL</sequence>
<gene>
    <name evidence="8" type="ORF">NP075_18010</name>
</gene>
<dbReference type="Pfam" id="PF03706">
    <property type="entry name" value="LPG_synthase_TM"/>
    <property type="match status" value="1"/>
</dbReference>
<dbReference type="InterPro" id="IPR022791">
    <property type="entry name" value="L-PG_synthase/AglD"/>
</dbReference>
<evidence type="ECO:0000256" key="5">
    <source>
        <dbReference type="ARBA" id="ARBA00023136"/>
    </source>
</evidence>
<feature type="transmembrane region" description="Helical" evidence="7">
    <location>
        <begin position="560"/>
        <end position="579"/>
    </location>
</feature>
<evidence type="ECO:0000256" key="7">
    <source>
        <dbReference type="SAM" id="Phobius"/>
    </source>
</evidence>
<keyword evidence="4 7" id="KW-1133">Transmembrane helix</keyword>
<dbReference type="RefSeq" id="WP_227563470.1">
    <property type="nucleotide sequence ID" value="NZ_CP101989.1"/>
</dbReference>
<reference evidence="8 9" key="1">
    <citation type="submission" date="2022-07" db="EMBL/GenBank/DDBJ databases">
        <title>Novel species in genus cellulomonas.</title>
        <authorList>
            <person name="Ye L."/>
        </authorList>
    </citation>
    <scope>NUCLEOTIDE SEQUENCE [LARGE SCALE GENOMIC DNA]</scope>
    <source>
        <strain evidence="9">zg-Y908</strain>
    </source>
</reference>
<feature type="transmembrane region" description="Helical" evidence="7">
    <location>
        <begin position="591"/>
        <end position="615"/>
    </location>
</feature>
<keyword evidence="9" id="KW-1185">Reference proteome</keyword>
<organism evidence="8 9">
    <name type="scientific">Cellulomonas wangsupingiae</name>
    <dbReference type="NCBI Taxonomy" id="2968085"/>
    <lineage>
        <taxon>Bacteria</taxon>
        <taxon>Bacillati</taxon>
        <taxon>Actinomycetota</taxon>
        <taxon>Actinomycetes</taxon>
        <taxon>Micrococcales</taxon>
        <taxon>Cellulomonadaceae</taxon>
        <taxon>Cellulomonas</taxon>
    </lineage>
</organism>
<feature type="compositionally biased region" description="Low complexity" evidence="6">
    <location>
        <begin position="27"/>
        <end position="36"/>
    </location>
</feature>
<keyword evidence="3 7" id="KW-0812">Transmembrane</keyword>
<evidence type="ECO:0000256" key="6">
    <source>
        <dbReference type="SAM" id="MobiDB-lite"/>
    </source>
</evidence>
<evidence type="ECO:0000256" key="2">
    <source>
        <dbReference type="ARBA" id="ARBA00022475"/>
    </source>
</evidence>
<feature type="transmembrane region" description="Helical" evidence="7">
    <location>
        <begin position="662"/>
        <end position="687"/>
    </location>
</feature>
<evidence type="ECO:0000313" key="8">
    <source>
        <dbReference type="EMBL" id="UUI64979.1"/>
    </source>
</evidence>
<feature type="transmembrane region" description="Helical" evidence="7">
    <location>
        <begin position="821"/>
        <end position="842"/>
    </location>
</feature>
<comment type="subcellular location">
    <subcellularLocation>
        <location evidence="1">Cell membrane</location>
        <topology evidence="1">Multi-pass membrane protein</topology>
    </subcellularLocation>
</comment>
<keyword evidence="2" id="KW-1003">Cell membrane</keyword>
<feature type="region of interest" description="Disordered" evidence="6">
    <location>
        <begin position="1"/>
        <end position="36"/>
    </location>
</feature>
<proteinExistence type="predicted"/>
<name>A0ABY5K422_9CELL</name>
<feature type="transmembrane region" description="Helical" evidence="7">
    <location>
        <begin position="101"/>
        <end position="122"/>
    </location>
</feature>
<feature type="transmembrane region" description="Helical" evidence="7">
    <location>
        <begin position="206"/>
        <end position="233"/>
    </location>
</feature>
<dbReference type="Proteomes" id="UP001317322">
    <property type="component" value="Chromosome"/>
</dbReference>
<evidence type="ECO:0000256" key="4">
    <source>
        <dbReference type="ARBA" id="ARBA00022989"/>
    </source>
</evidence>
<feature type="transmembrane region" description="Helical" evidence="7">
    <location>
        <begin position="627"/>
        <end position="650"/>
    </location>
</feature>
<evidence type="ECO:0000256" key="3">
    <source>
        <dbReference type="ARBA" id="ARBA00022692"/>
    </source>
</evidence>
<evidence type="ECO:0000313" key="9">
    <source>
        <dbReference type="Proteomes" id="UP001317322"/>
    </source>
</evidence>
<feature type="transmembrane region" description="Helical" evidence="7">
    <location>
        <begin position="699"/>
        <end position="720"/>
    </location>
</feature>
<feature type="transmembrane region" description="Helical" evidence="7">
    <location>
        <begin position="134"/>
        <end position="155"/>
    </location>
</feature>